<dbReference type="PANTHER" id="PTHR23088:SF27">
    <property type="entry name" value="DEAMINATED GLUTATHIONE AMIDASE"/>
    <property type="match status" value="1"/>
</dbReference>
<evidence type="ECO:0000313" key="3">
    <source>
        <dbReference type="Proteomes" id="UP000632828"/>
    </source>
</evidence>
<dbReference type="AlphaFoldDB" id="A0A8J6QM37"/>
<dbReference type="InterPro" id="IPR036526">
    <property type="entry name" value="C-N_Hydrolase_sf"/>
</dbReference>
<gene>
    <name evidence="2" type="ORF">ICT70_10345</name>
</gene>
<dbReference type="Proteomes" id="UP000632828">
    <property type="component" value="Unassembled WGS sequence"/>
</dbReference>
<name>A0A8J6QM37_9BACT</name>
<dbReference type="Pfam" id="PF00795">
    <property type="entry name" value="CN_hydrolase"/>
    <property type="match status" value="1"/>
</dbReference>
<dbReference type="Gene3D" id="3.60.110.10">
    <property type="entry name" value="Carbon-nitrogen hydrolase"/>
    <property type="match status" value="1"/>
</dbReference>
<reference evidence="2" key="1">
    <citation type="submission" date="2020-09" db="EMBL/GenBank/DDBJ databases">
        <title>Pelobacter alkaliphilus sp. nov., a novel anaerobic arsenate-reducing bacterium from terrestrial mud volcano.</title>
        <authorList>
            <person name="Khomyakova M.A."/>
            <person name="Merkel A.Y."/>
            <person name="Slobodkin A.I."/>
        </authorList>
    </citation>
    <scope>NUCLEOTIDE SEQUENCE</scope>
    <source>
        <strain evidence="2">M08fum</strain>
    </source>
</reference>
<dbReference type="PANTHER" id="PTHR23088">
    <property type="entry name" value="NITRILASE-RELATED"/>
    <property type="match status" value="1"/>
</dbReference>
<comment type="caution">
    <text evidence="2">The sequence shown here is derived from an EMBL/GenBank/DDBJ whole genome shotgun (WGS) entry which is preliminary data.</text>
</comment>
<dbReference type="SUPFAM" id="SSF56317">
    <property type="entry name" value="Carbon-nitrogen hydrolase"/>
    <property type="match status" value="1"/>
</dbReference>
<keyword evidence="3" id="KW-1185">Reference proteome</keyword>
<dbReference type="RefSeq" id="WP_191156282.1">
    <property type="nucleotide sequence ID" value="NZ_JACWUN010000011.1"/>
</dbReference>
<sequence length="98" mass="10935">MRVVCLQLNSQDDVDSNLETVACLLEEAAGQNVKLAVLPEMFAFMVVAQAQNDSLDGELIMADLSRERLDSIRQQLPALQHRRADLFLPDHQSCLSPQ</sequence>
<evidence type="ECO:0000259" key="1">
    <source>
        <dbReference type="Pfam" id="PF00795"/>
    </source>
</evidence>
<protein>
    <recommendedName>
        <fullName evidence="1">CN hydrolase domain-containing protein</fullName>
    </recommendedName>
</protein>
<proteinExistence type="predicted"/>
<evidence type="ECO:0000313" key="2">
    <source>
        <dbReference type="EMBL" id="MBD1401074.1"/>
    </source>
</evidence>
<organism evidence="2 3">
    <name type="scientific">Pelovirga terrestris</name>
    <dbReference type="NCBI Taxonomy" id="2771352"/>
    <lineage>
        <taxon>Bacteria</taxon>
        <taxon>Pseudomonadati</taxon>
        <taxon>Thermodesulfobacteriota</taxon>
        <taxon>Desulfuromonadia</taxon>
        <taxon>Geobacterales</taxon>
        <taxon>Geobacteraceae</taxon>
        <taxon>Pelovirga</taxon>
    </lineage>
</organism>
<accession>A0A8J6QM37</accession>
<dbReference type="EMBL" id="JACWUN010000011">
    <property type="protein sequence ID" value="MBD1401074.1"/>
    <property type="molecule type" value="Genomic_DNA"/>
</dbReference>
<dbReference type="InterPro" id="IPR003010">
    <property type="entry name" value="C-N_Hydrolase"/>
</dbReference>
<feature type="domain" description="CN hydrolase" evidence="1">
    <location>
        <begin position="4"/>
        <end position="46"/>
    </location>
</feature>